<keyword evidence="2" id="KW-0175">Coiled coil</keyword>
<dbReference type="PANTHER" id="PTHR31088:SF6">
    <property type="entry name" value="PHAGE SHOCK PROTEIN A"/>
    <property type="match status" value="1"/>
</dbReference>
<evidence type="ECO:0000256" key="2">
    <source>
        <dbReference type="SAM" id="Coils"/>
    </source>
</evidence>
<evidence type="ECO:0000313" key="4">
    <source>
        <dbReference type="Proteomes" id="UP000000442"/>
    </source>
</evidence>
<gene>
    <name evidence="3" type="primary">pspA1</name>
    <name evidence="3" type="ordered locus">HRM2_24060</name>
</gene>
<protein>
    <submittedName>
        <fullName evidence="3">PspA1</fullName>
    </submittedName>
</protein>
<reference evidence="3 4" key="1">
    <citation type="journal article" date="2009" name="Environ. Microbiol.">
        <title>Genome sequence of Desulfobacterium autotrophicum HRM2, a marine sulfate reducer oxidizing organic carbon completely to carbon dioxide.</title>
        <authorList>
            <person name="Strittmatter A.W."/>
            <person name="Liesegang H."/>
            <person name="Rabus R."/>
            <person name="Decker I."/>
            <person name="Amann J."/>
            <person name="Andres S."/>
            <person name="Henne A."/>
            <person name="Fricke W.F."/>
            <person name="Martinez-Arias R."/>
            <person name="Bartels D."/>
            <person name="Goesmann A."/>
            <person name="Krause L."/>
            <person name="Puehler A."/>
            <person name="Klenk H.P."/>
            <person name="Richter M."/>
            <person name="Schuler M."/>
            <person name="Gloeckner F.O."/>
            <person name="Meyerdierks A."/>
            <person name="Gottschalk G."/>
            <person name="Amann R."/>
        </authorList>
    </citation>
    <scope>NUCLEOTIDE SEQUENCE [LARGE SCALE GENOMIC DNA]</scope>
    <source>
        <strain evidence="4">ATCC 43914 / DSM 3382 / HRM2</strain>
    </source>
</reference>
<dbReference type="STRING" id="177437.HRM2_24060"/>
<dbReference type="KEGG" id="dat:HRM2_24060"/>
<dbReference type="Proteomes" id="UP000000442">
    <property type="component" value="Chromosome"/>
</dbReference>
<name>C0QFT2_DESAH</name>
<evidence type="ECO:0000313" key="3">
    <source>
        <dbReference type="EMBL" id="ACN15500.1"/>
    </source>
</evidence>
<dbReference type="HOGENOM" id="CLU_056466_4_0_7"/>
<dbReference type="eggNOG" id="COG1842">
    <property type="taxonomic scope" value="Bacteria"/>
</dbReference>
<organism evidence="3 4">
    <name type="scientific">Desulforapulum autotrophicum (strain ATCC 43914 / DSM 3382 / VKM B-1955 / HRM2)</name>
    <name type="common">Desulfobacterium autotrophicum</name>
    <dbReference type="NCBI Taxonomy" id="177437"/>
    <lineage>
        <taxon>Bacteria</taxon>
        <taxon>Pseudomonadati</taxon>
        <taxon>Thermodesulfobacteriota</taxon>
        <taxon>Desulfobacteria</taxon>
        <taxon>Desulfobacterales</taxon>
        <taxon>Desulfobacteraceae</taxon>
        <taxon>Desulforapulum</taxon>
    </lineage>
</organism>
<evidence type="ECO:0000256" key="1">
    <source>
        <dbReference type="ARBA" id="ARBA00043985"/>
    </source>
</evidence>
<dbReference type="Pfam" id="PF04012">
    <property type="entry name" value="PspA_IM30"/>
    <property type="match status" value="1"/>
</dbReference>
<dbReference type="RefSeq" id="WP_015904265.1">
    <property type="nucleotide sequence ID" value="NC_012108.1"/>
</dbReference>
<proteinExistence type="inferred from homology"/>
<feature type="coiled-coil region" evidence="2">
    <location>
        <begin position="129"/>
        <end position="156"/>
    </location>
</feature>
<dbReference type="EMBL" id="CP001087">
    <property type="protein sequence ID" value="ACN15500.1"/>
    <property type="molecule type" value="Genomic_DNA"/>
</dbReference>
<dbReference type="PANTHER" id="PTHR31088">
    <property type="entry name" value="MEMBRANE-ASSOCIATED PROTEIN VIPP1, CHLOROPLASTIC"/>
    <property type="match status" value="1"/>
</dbReference>
<dbReference type="InterPro" id="IPR007157">
    <property type="entry name" value="PspA_VIPP1"/>
</dbReference>
<keyword evidence="4" id="KW-1185">Reference proteome</keyword>
<sequence>MLKRFFKIGESNINSVMDKLEDPIKMTEQGIRDLKKDLTAAMESLAQVKAMAIRTRKEANGKQQMAADYENKAKKLLLTAKEGSLDTAEAERLATLALEEQAKLTLEAERLGNEAKNHEVLAITLNTGVAKQKATLSTYENELATLKARAKTASSTRRINAQLASIDSSGTIALLERMKERVEEEESLASAYGDIAAQTDTMDREIDLALVDKQAKGSAMLDALKQRMEMDKQIK</sequence>
<accession>C0QFT2</accession>
<dbReference type="AlphaFoldDB" id="C0QFT2"/>
<dbReference type="OrthoDB" id="9779630at2"/>
<comment type="similarity">
    <text evidence="1">Belongs to the PspA/Vipp/IM30 family.</text>
</comment>